<dbReference type="AlphaFoldDB" id="A0A212KBV3"/>
<name>A0A212KBV3_9DELT</name>
<gene>
    <name evidence="2" type="ORF">KL86DPRO_50084</name>
</gene>
<evidence type="ECO:0000256" key="1">
    <source>
        <dbReference type="SAM" id="MobiDB-lite"/>
    </source>
</evidence>
<proteinExistence type="predicted"/>
<reference evidence="2" key="1">
    <citation type="submission" date="2016-04" db="EMBL/GenBank/DDBJ databases">
        <authorList>
            <person name="Evans L.H."/>
            <person name="Alamgir A."/>
            <person name="Owens N."/>
            <person name="Weber N.D."/>
            <person name="Virtaneva K."/>
            <person name="Barbian K."/>
            <person name="Babar A."/>
            <person name="Rosenke K."/>
        </authorList>
    </citation>
    <scope>NUCLEOTIDE SEQUENCE</scope>
    <source>
        <strain evidence="2">86</strain>
    </source>
</reference>
<sequence length="465" mass="49304">MLLGESFPGAAVREHPSVGDERGARVLEAGFARREKVRVQVGLGVGQGLAQRAAPFLIPIRVPARRAAAVGAPALHPVSAAPGGRLYQHRAPGRGGGREVCAGVGQAKAVAPRPALGQQIGQSHFPEAEVVAVSLPVRGQGQQPPGRAAVHAVPEVLAVFQQPVKGHGLGKHAVVEKNRHGRAGGQFHPVGPRHVEIAAGNRRELPVRPGDGLGLVGRKDDERDARVRERLEGSVVRRAFCQPHALGFAAEPFFKVGHGPGDLQFLVQRRSERHDDVVVYLGDGVAVPPALQGSRIRLQDTAVNRGFVALQPVQQRRPDVEAHPFVAVADLDYFAAVADTVRPADGAVAFRDDTLVPMPHGRGGRLDEDAAEPGIFAGRLIKMAVDAKLAGKGGHGNSSKKVGGNTYRAGRGARAPRGGKTLVLIYLYMAVPLPGKRINRMPGTYIYQKGAKTVPPLTEGFFFCT</sequence>
<dbReference type="EMBL" id="FLUQ01000005">
    <property type="protein sequence ID" value="SBW09156.1"/>
    <property type="molecule type" value="Genomic_DNA"/>
</dbReference>
<feature type="region of interest" description="Disordered" evidence="1">
    <location>
        <begin position="392"/>
        <end position="413"/>
    </location>
</feature>
<accession>A0A212KBV3</accession>
<protein>
    <submittedName>
        <fullName evidence="2">Uncharacterized protein</fullName>
    </submittedName>
</protein>
<organism evidence="2">
    <name type="scientific">uncultured delta proteobacterium</name>
    <dbReference type="NCBI Taxonomy" id="34034"/>
    <lineage>
        <taxon>Bacteria</taxon>
        <taxon>Deltaproteobacteria</taxon>
        <taxon>environmental samples</taxon>
    </lineage>
</organism>
<evidence type="ECO:0000313" key="2">
    <source>
        <dbReference type="EMBL" id="SBW09156.1"/>
    </source>
</evidence>